<dbReference type="EMBL" id="CADCTL010000215">
    <property type="protein sequence ID" value="CAA9269600.1"/>
    <property type="molecule type" value="Genomic_DNA"/>
</dbReference>
<feature type="compositionally biased region" description="Basic residues" evidence="1">
    <location>
        <begin position="173"/>
        <end position="195"/>
    </location>
</feature>
<feature type="non-terminal residue" evidence="2">
    <location>
        <position position="1"/>
    </location>
</feature>
<gene>
    <name evidence="2" type="ORF">AVDCRST_MAG04-3013</name>
</gene>
<protein>
    <submittedName>
        <fullName evidence="2">Uncharacterized protein</fullName>
    </submittedName>
</protein>
<evidence type="ECO:0000256" key="1">
    <source>
        <dbReference type="SAM" id="MobiDB-lite"/>
    </source>
</evidence>
<feature type="non-terminal residue" evidence="2">
    <location>
        <position position="328"/>
    </location>
</feature>
<feature type="region of interest" description="Disordered" evidence="1">
    <location>
        <begin position="1"/>
        <end position="258"/>
    </location>
</feature>
<dbReference type="AlphaFoldDB" id="A0A6J4J6W8"/>
<feature type="compositionally biased region" description="Basic and acidic residues" evidence="1">
    <location>
        <begin position="1"/>
        <end position="11"/>
    </location>
</feature>
<feature type="compositionally biased region" description="Low complexity" evidence="1">
    <location>
        <begin position="71"/>
        <end position="95"/>
    </location>
</feature>
<organism evidence="2">
    <name type="scientific">uncultured Acetobacteraceae bacterium</name>
    <dbReference type="NCBI Taxonomy" id="169975"/>
    <lineage>
        <taxon>Bacteria</taxon>
        <taxon>Pseudomonadati</taxon>
        <taxon>Pseudomonadota</taxon>
        <taxon>Alphaproteobacteria</taxon>
        <taxon>Acetobacterales</taxon>
        <taxon>Acetobacteraceae</taxon>
        <taxon>environmental samples</taxon>
    </lineage>
</organism>
<feature type="compositionally biased region" description="Basic residues" evidence="1">
    <location>
        <begin position="102"/>
        <end position="124"/>
    </location>
</feature>
<feature type="region of interest" description="Disordered" evidence="1">
    <location>
        <begin position="279"/>
        <end position="307"/>
    </location>
</feature>
<name>A0A6J4J6W8_9PROT</name>
<sequence length="328" mass="35672">ASPVLRPDRHSGRGPGARPGPGRCPAGRRRVLGQPGQPHLLRAPEHQHVPRPSPADGPHGDRADPRRRRVPAGPAPAHRPAQPGRRLLLALALHGGPDGRPDRRRPRRPALRPRPVRRLHRHGLLPRPAAADRADRRLGVAGGGLPPPPVVGWPAGSGGGAEWRHGPPSARGARLRAPRRSGRCRSRGRQRRFRDAHRLRSLRADPEGSQRGLVAPGPPDLAAPFDAGDGRVLLPRPVRPRRPRLAQRDPRRGAGAGRFVRSVARRRARVRHRRHALLAGGRDPERVRRRGGGGRPRAPHRSGRTLDLLADPGRSLAALCHPADQQAL</sequence>
<feature type="compositionally biased region" description="Basic and acidic residues" evidence="1">
    <location>
        <begin position="196"/>
        <end position="208"/>
    </location>
</feature>
<proteinExistence type="predicted"/>
<accession>A0A6J4J6W8</accession>
<reference evidence="2" key="1">
    <citation type="submission" date="2020-02" db="EMBL/GenBank/DDBJ databases">
        <authorList>
            <person name="Meier V. D."/>
        </authorList>
    </citation>
    <scope>NUCLEOTIDE SEQUENCE</scope>
    <source>
        <strain evidence="2">AVDCRST_MAG04</strain>
    </source>
</reference>
<feature type="compositionally biased region" description="Basic residues" evidence="1">
    <location>
        <begin position="287"/>
        <end position="303"/>
    </location>
</feature>
<evidence type="ECO:0000313" key="2">
    <source>
        <dbReference type="EMBL" id="CAA9269600.1"/>
    </source>
</evidence>